<dbReference type="EMBL" id="CAFBMR010000129">
    <property type="protein sequence ID" value="CAB4929909.1"/>
    <property type="molecule type" value="Genomic_DNA"/>
</dbReference>
<keyword evidence="2" id="KW-0378">Hydrolase</keyword>
<keyword evidence="3" id="KW-0720">Serine protease</keyword>
<feature type="domain" description="Peptidase S8/S53" evidence="5">
    <location>
        <begin position="99"/>
        <end position="183"/>
    </location>
</feature>
<evidence type="ECO:0000256" key="3">
    <source>
        <dbReference type="ARBA" id="ARBA00022825"/>
    </source>
</evidence>
<dbReference type="InterPro" id="IPR032109">
    <property type="entry name" value="Big_3_5"/>
</dbReference>
<proteinExistence type="predicted"/>
<gene>
    <name evidence="7" type="ORF">UFOPK3610_01883</name>
</gene>
<protein>
    <submittedName>
        <fullName evidence="7">Unannotated protein</fullName>
    </submittedName>
</protein>
<evidence type="ECO:0000256" key="2">
    <source>
        <dbReference type="ARBA" id="ARBA00022801"/>
    </source>
</evidence>
<dbReference type="PROSITE" id="PS51892">
    <property type="entry name" value="SUBTILASE"/>
    <property type="match status" value="1"/>
</dbReference>
<accession>A0A6J7IFY9</accession>
<dbReference type="SUPFAM" id="SSF52743">
    <property type="entry name" value="Subtilisin-like"/>
    <property type="match status" value="1"/>
</dbReference>
<feature type="domain" description="Bacterial Ig-like" evidence="6">
    <location>
        <begin position="662"/>
        <end position="745"/>
    </location>
</feature>
<dbReference type="InterPro" id="IPR013783">
    <property type="entry name" value="Ig-like_fold"/>
</dbReference>
<evidence type="ECO:0000256" key="1">
    <source>
        <dbReference type="ARBA" id="ARBA00022670"/>
    </source>
</evidence>
<dbReference type="Pfam" id="PF16640">
    <property type="entry name" value="Big_3_5"/>
    <property type="match status" value="1"/>
</dbReference>
<organism evidence="7">
    <name type="scientific">freshwater metagenome</name>
    <dbReference type="NCBI Taxonomy" id="449393"/>
    <lineage>
        <taxon>unclassified sequences</taxon>
        <taxon>metagenomes</taxon>
        <taxon>ecological metagenomes</taxon>
    </lineage>
</organism>
<dbReference type="AlphaFoldDB" id="A0A6J7IFY9"/>
<dbReference type="InterPro" id="IPR036852">
    <property type="entry name" value="Peptidase_S8/S53_dom_sf"/>
</dbReference>
<dbReference type="Pfam" id="PF00082">
    <property type="entry name" value="Peptidase_S8"/>
    <property type="match status" value="1"/>
</dbReference>
<keyword evidence="1" id="KW-0645">Protease</keyword>
<evidence type="ECO:0000259" key="6">
    <source>
        <dbReference type="Pfam" id="PF16640"/>
    </source>
</evidence>
<name>A0A6J7IFY9_9ZZZZ</name>
<dbReference type="GO" id="GO:0004252">
    <property type="term" value="F:serine-type endopeptidase activity"/>
    <property type="evidence" value="ECO:0007669"/>
    <property type="project" value="InterPro"/>
</dbReference>
<dbReference type="InterPro" id="IPR000209">
    <property type="entry name" value="Peptidase_S8/S53_dom"/>
</dbReference>
<evidence type="ECO:0000259" key="5">
    <source>
        <dbReference type="Pfam" id="PF00082"/>
    </source>
</evidence>
<dbReference type="InterPro" id="IPR045051">
    <property type="entry name" value="SBT"/>
</dbReference>
<dbReference type="GO" id="GO:0006508">
    <property type="term" value="P:proteolysis"/>
    <property type="evidence" value="ECO:0007669"/>
    <property type="project" value="UniProtKB-KW"/>
</dbReference>
<reference evidence="7" key="1">
    <citation type="submission" date="2020-05" db="EMBL/GenBank/DDBJ databases">
        <authorList>
            <person name="Chiriac C."/>
            <person name="Salcher M."/>
            <person name="Ghai R."/>
            <person name="Kavagutti S V."/>
        </authorList>
    </citation>
    <scope>NUCLEOTIDE SEQUENCE</scope>
</reference>
<feature type="region of interest" description="Disordered" evidence="4">
    <location>
        <begin position="102"/>
        <end position="121"/>
    </location>
</feature>
<dbReference type="Gene3D" id="2.60.40.10">
    <property type="entry name" value="Immunoglobulins"/>
    <property type="match status" value="2"/>
</dbReference>
<dbReference type="PANTHER" id="PTHR10795">
    <property type="entry name" value="PROPROTEIN CONVERTASE SUBTILISIN/KEXIN"/>
    <property type="match status" value="1"/>
</dbReference>
<dbReference type="InterPro" id="IPR023828">
    <property type="entry name" value="Peptidase_S8_Ser-AS"/>
</dbReference>
<sequence>MLFWDDTSENFCGSRQAAQNARLAGASGVIFASAQTEPVPVYGDGFAATETPPVDPIPAFIIAGPMAFVFLTTMDSATTVEVNSSLALHAAIHSTISPDPTDSLSSFSSRGMTLDSNSKPDVSAPGQAIVSAWVGSGNKGVSYQGTSMATPHVAGLAALVIAKHPTWTPAMVKAAIVNNANTSVTVSGPGDLNIYAPTRAGAGRINAPATLRAGSIAKSSATNGSVSVSFGMVETDSTTTVHQDVVVTNMRLTSPATYSVGYTPITDVPGATFTVNPTSIKVAPGRSITVRVTLTAVAKDLLHSLDRTLDLDPAGTGETRDWLTIASGLLRFTPIRGTGGAGMRLPVSAAPRPVSTMKAPASVDAVQTTTSGAFTGTINMSGTGLSNIAPSPAPSYVTEKSYASFFQLLGSSPEMPDCSDTVQEDCIPFEDGRAADLEYFGYAVDSDYAYFGIATYGPWRTAADISSFEVDIDTTGDGVADLATINTREYSDTDGTDVFVAETYALPYTDGDDPIDTELINAVDGSTDTSKIHGDVMILPIARSVLDPLVTYNSGRLLLKVGVTANSMVADVTDSIGMTESGDVNLRVGYAEPNVTVLGTSSVLSESLAILLDEPTSASYSVSMRSDGPSTAKLLVFHHANASGSRADVISVARKFGTTSTLTLDPSQVTSAQRGTARVIVTATSGTPTGRVQILEGSTIVATGTLVSGAVAITLPRLSVGRHDLVAYYVGNSTFAATSSPFKRLKVTAP</sequence>
<feature type="compositionally biased region" description="Polar residues" evidence="4">
    <location>
        <begin position="102"/>
        <end position="120"/>
    </location>
</feature>
<evidence type="ECO:0000256" key="4">
    <source>
        <dbReference type="SAM" id="MobiDB-lite"/>
    </source>
</evidence>
<dbReference type="PROSITE" id="PS00138">
    <property type="entry name" value="SUBTILASE_SER"/>
    <property type="match status" value="1"/>
</dbReference>
<evidence type="ECO:0000313" key="7">
    <source>
        <dbReference type="EMBL" id="CAB4929909.1"/>
    </source>
</evidence>
<dbReference type="Gene3D" id="3.40.50.200">
    <property type="entry name" value="Peptidase S8/S53 domain"/>
    <property type="match status" value="1"/>
</dbReference>